<proteinExistence type="predicted"/>
<evidence type="ECO:0000313" key="4">
    <source>
        <dbReference type="EMBL" id="GEU80095.1"/>
    </source>
</evidence>
<name>A0A6L2N5Z7_TANCI</name>
<reference evidence="4" key="1">
    <citation type="journal article" date="2019" name="Sci. Rep.">
        <title>Draft genome of Tanacetum cinerariifolium, the natural source of mosquito coil.</title>
        <authorList>
            <person name="Yamashiro T."/>
            <person name="Shiraishi A."/>
            <person name="Satake H."/>
            <person name="Nakayama K."/>
        </authorList>
    </citation>
    <scope>NUCLEOTIDE SEQUENCE</scope>
</reference>
<evidence type="ECO:0000256" key="1">
    <source>
        <dbReference type="SAM" id="Coils"/>
    </source>
</evidence>
<dbReference type="InterPro" id="IPR057670">
    <property type="entry name" value="SH3_retrovirus"/>
</dbReference>
<dbReference type="PROSITE" id="PS50994">
    <property type="entry name" value="INTEGRASE"/>
    <property type="match status" value="1"/>
</dbReference>
<dbReference type="Pfam" id="PF25597">
    <property type="entry name" value="SH3_retrovirus"/>
    <property type="match status" value="1"/>
</dbReference>
<comment type="caution">
    <text evidence="4">The sequence shown here is derived from an EMBL/GenBank/DDBJ whole genome shotgun (WGS) entry which is preliminary data.</text>
</comment>
<evidence type="ECO:0000259" key="3">
    <source>
        <dbReference type="PROSITE" id="PS50994"/>
    </source>
</evidence>
<dbReference type="EMBL" id="BKCJ010008009">
    <property type="protein sequence ID" value="GEU80095.1"/>
    <property type="molecule type" value="Genomic_DNA"/>
</dbReference>
<dbReference type="InterPro" id="IPR039537">
    <property type="entry name" value="Retrotran_Ty1/copia-like"/>
</dbReference>
<feature type="domain" description="Integrase catalytic" evidence="3">
    <location>
        <begin position="742"/>
        <end position="914"/>
    </location>
</feature>
<protein>
    <recommendedName>
        <fullName evidence="3">Integrase catalytic domain-containing protein</fullName>
    </recommendedName>
</protein>
<keyword evidence="1" id="KW-0175">Coiled coil</keyword>
<accession>A0A6L2N5Z7</accession>
<feature type="coiled-coil region" evidence="1">
    <location>
        <begin position="499"/>
        <end position="554"/>
    </location>
</feature>
<dbReference type="SUPFAM" id="SSF53098">
    <property type="entry name" value="Ribonuclease H-like"/>
    <property type="match status" value="1"/>
</dbReference>
<dbReference type="PANTHER" id="PTHR42648:SF21">
    <property type="entry name" value="CYSTEINE-RICH RLK (RECEPTOR-LIKE PROTEIN KINASE) 8"/>
    <property type="match status" value="1"/>
</dbReference>
<dbReference type="AlphaFoldDB" id="A0A6L2N5Z7"/>
<sequence>FFIIAVQTPGSGISILLAVGTPSTGSGNLYCQWELSPGNQALYHVLRFYCLFGGLRERLKKFYWLRFGRHEGVLSGGLCSLENFLVVFCLGLSPVFWSRPNGKMIVDSIENGPYIRQMFATPVEPDLYVPVPESFHEQTDKELTENDIKRMDADDQAIQTILLGLPEDKAKLFNEWEKFTSNDGESIESYYHCFMQLMNDLKRNKHFPEKIAANLKFLNNLQPEWKRHVTIVCQTKNLHEADFTQIYDFLKMNQDEDRQIHNVRGNSRNQFGQYAGQVAQNQQGHIAWQNGIANQNGTGNVVTTRAEGIKLQAEEFDFMAAACDLDEIKKVNANCILMANLQHASTSEQYTDLLEPILEPQLVPQNDNHVTYVAPSMVQSGGTVETRSAPNEETQVHKIISHEIAPIINQVDARVQNFEIQFLQEAAKFVRDFKSLAKETDESLNKQKSLELKIERPLKASFSHDIMSIVQNGFVNVPSDLRNELDQCKYDKISYDKAYNDMQQKVKWLQAQLRDLKGKSSDTPSASNTLDLLKQKLESKFIELEFQVVNYEREISHLKTTYKNLFNSITSNRAHAKLHNLIYENAQLRAWVFENTSESMNNTLGMSVTLHVDKPKLSAITPHSKKLYASIPSHSIPQPREFNVVKHRNRHVTFKENVSSDTVNASATGLVHTARIRRPQPKGNTRNAKVSSASKSSDVKKNVTVEDHRRTLLLSKNQKTMSSECNDIKLAIQNDKSEIIYGGTLTSLEIWMVLTYSKEIILQISTPLISMTWPQLLPYVLWPVSKDETSEVIKNFLKKIYVRLQAPVLIVRTDNGTEFKNQVLKEYFDSVGITHETSAAKTPQQNEVIVRINRTLVEAARTIFNKTPFELIQGRKPDISYLYVFGALCYLKNDREDISKLGTKGDIGFFIGYSANSAAYRVYNRRTEKIMDTMNVTFDKLSAMAFEQNSLRPCLQSMTSGQISSELKLTYAPSIITPQRQSERDLDILFEPLYNEYLGGRPNLTPSPSASAADNVLNAMFEGDLFVNPFATPSTESVVSFTQYVDPSNMHSFYQPYPHDYQWTKDHPLEEVIGEPFRPVNQSPSGIFINQSNYVNEILKKYGLNTCDIIGTLMDIKDKLDLDQIGIPVDATKYQADWTSYMLLVMGLWYTKDSGFELTGFLDADYAGCKDTFKSTSDGAQFLGKKLVSWSSKKQDCTSLSTTESEYVSLSACCAQDL</sequence>
<dbReference type="PANTHER" id="PTHR42648">
    <property type="entry name" value="TRANSPOSASE, PUTATIVE-RELATED"/>
    <property type="match status" value="1"/>
</dbReference>
<organism evidence="4">
    <name type="scientific">Tanacetum cinerariifolium</name>
    <name type="common">Dalmatian daisy</name>
    <name type="synonym">Chrysanthemum cinerariifolium</name>
    <dbReference type="NCBI Taxonomy" id="118510"/>
    <lineage>
        <taxon>Eukaryota</taxon>
        <taxon>Viridiplantae</taxon>
        <taxon>Streptophyta</taxon>
        <taxon>Embryophyta</taxon>
        <taxon>Tracheophyta</taxon>
        <taxon>Spermatophyta</taxon>
        <taxon>Magnoliopsida</taxon>
        <taxon>eudicotyledons</taxon>
        <taxon>Gunneridae</taxon>
        <taxon>Pentapetalae</taxon>
        <taxon>asterids</taxon>
        <taxon>campanulids</taxon>
        <taxon>Asterales</taxon>
        <taxon>Asteraceae</taxon>
        <taxon>Asteroideae</taxon>
        <taxon>Anthemideae</taxon>
        <taxon>Anthemidinae</taxon>
        <taxon>Tanacetum</taxon>
    </lineage>
</organism>
<dbReference type="Gene3D" id="3.30.420.10">
    <property type="entry name" value="Ribonuclease H-like superfamily/Ribonuclease H"/>
    <property type="match status" value="1"/>
</dbReference>
<dbReference type="InterPro" id="IPR012337">
    <property type="entry name" value="RNaseH-like_sf"/>
</dbReference>
<dbReference type="GO" id="GO:0015074">
    <property type="term" value="P:DNA integration"/>
    <property type="evidence" value="ECO:0007669"/>
    <property type="project" value="InterPro"/>
</dbReference>
<gene>
    <name evidence="4" type="ORF">Tci_052073</name>
</gene>
<feature type="non-terminal residue" evidence="4">
    <location>
        <position position="1"/>
    </location>
</feature>
<dbReference type="GO" id="GO:0003676">
    <property type="term" value="F:nucleic acid binding"/>
    <property type="evidence" value="ECO:0007669"/>
    <property type="project" value="InterPro"/>
</dbReference>
<evidence type="ECO:0000256" key="2">
    <source>
        <dbReference type="SAM" id="MobiDB-lite"/>
    </source>
</evidence>
<dbReference type="InterPro" id="IPR001584">
    <property type="entry name" value="Integrase_cat-core"/>
</dbReference>
<dbReference type="InterPro" id="IPR036397">
    <property type="entry name" value="RNaseH_sf"/>
</dbReference>
<feature type="region of interest" description="Disordered" evidence="2">
    <location>
        <begin position="669"/>
        <end position="701"/>
    </location>
</feature>
<dbReference type="CDD" id="cd09272">
    <property type="entry name" value="RNase_HI_RT_Ty1"/>
    <property type="match status" value="1"/>
</dbReference>